<keyword evidence="2" id="KW-1185">Reference proteome</keyword>
<dbReference type="AlphaFoldDB" id="A0A449BAT9"/>
<organism evidence="1 2">
    <name type="scientific">Mycoplasmopsis columbinasalis</name>
    <dbReference type="NCBI Taxonomy" id="114880"/>
    <lineage>
        <taxon>Bacteria</taxon>
        <taxon>Bacillati</taxon>
        <taxon>Mycoplasmatota</taxon>
        <taxon>Mycoplasmoidales</taxon>
        <taxon>Metamycoplasmataceae</taxon>
        <taxon>Mycoplasmopsis</taxon>
    </lineage>
</organism>
<proteinExistence type="predicted"/>
<dbReference type="EMBL" id="LR215043">
    <property type="protein sequence ID" value="VEU78323.1"/>
    <property type="molecule type" value="Genomic_DNA"/>
</dbReference>
<protein>
    <recommendedName>
        <fullName evidence="3">Ribosome maturation factor RimP</fullName>
    </recommendedName>
</protein>
<evidence type="ECO:0008006" key="3">
    <source>
        <dbReference type="Google" id="ProtNLM"/>
    </source>
</evidence>
<reference evidence="1 2" key="1">
    <citation type="submission" date="2019-01" db="EMBL/GenBank/DDBJ databases">
        <authorList>
            <consortium name="Pathogen Informatics"/>
        </authorList>
    </citation>
    <scope>NUCLEOTIDE SEQUENCE [LARGE SCALE GENOMIC DNA]</scope>
    <source>
        <strain evidence="1 2">NCTC10184</strain>
    </source>
</reference>
<dbReference type="RefSeq" id="WP_129623153.1">
    <property type="nucleotide sequence ID" value="NZ_LR215043.1"/>
</dbReference>
<evidence type="ECO:0000313" key="1">
    <source>
        <dbReference type="EMBL" id="VEU78323.1"/>
    </source>
</evidence>
<name>A0A449BAT9_9BACT</name>
<sequence length="158" mass="18571">MLWKKLLEDKFGSVISKVDVVFDQTLGLTLLQIVLDVHDSEQVVIWTNQINDFLETYRSEFNFEAVDVQSKGFQTVFSVEEMSAWFENTQDSETKWLFRLKQAHEKHDSYIGQILAVDTDSFTVRWNNRGQFRKTQLPKSKIQDIHTYFSLDEVPTIN</sequence>
<dbReference type="Proteomes" id="UP000290876">
    <property type="component" value="Chromosome"/>
</dbReference>
<accession>A0A449BAT9</accession>
<dbReference type="KEGG" id="mcob:NCTC10184_00565"/>
<gene>
    <name evidence="1" type="ORF">NCTC10184_00565</name>
</gene>
<dbReference type="OrthoDB" id="399086at2"/>
<evidence type="ECO:0000313" key="2">
    <source>
        <dbReference type="Proteomes" id="UP000290876"/>
    </source>
</evidence>